<dbReference type="PANTHER" id="PTHR43081:SF1">
    <property type="entry name" value="ADENYLATE CYCLASE, TERMINAL-DIFFERENTIATION SPECIFIC"/>
    <property type="match status" value="1"/>
</dbReference>
<dbReference type="InterPro" id="IPR029787">
    <property type="entry name" value="Nucleotide_cyclase"/>
</dbReference>
<feature type="domain" description="Guanylate cyclase" evidence="3">
    <location>
        <begin position="211"/>
        <end position="323"/>
    </location>
</feature>
<dbReference type="GO" id="GO:0004016">
    <property type="term" value="F:adenylate cyclase activity"/>
    <property type="evidence" value="ECO:0007669"/>
    <property type="project" value="UniProtKB-ARBA"/>
</dbReference>
<sequence>MPRLSTSKRAGLPDRAFAYIDARGRRRLPIHDVAHVRNALARFNQVIFEDDGARERARKRLLNAAKKYGIVPIGFITGQLAEEQRHAAAGRLVIELGRHGAPGDLEQRLRRVLRDPTLTVLYWSEASGAYLDGAGKPVPLPAEEDRRMVTYLERQGRPMTALVHDPAVLDDPDLTETVLAAVRFVVERERAYGQVRATATDASALPTGFVTLLMADIERSTALLGRLGDRYRDLLNDLRGILRTAVSRAGGREIDARADEFFAVFERAGGAVEAAVAVQRALGGRGWPDHLDVRVRIGIHSGRPTLTDVGYIGLAVHTAARVCAAAHGGQIVVSGDTKDAVADSTRAGVRFRSLGRHRLPGLPDPAALFQIDADGLPSALPPPATRGRTSRPRGSSAADPARPRAAASSTGYAPRRARRGRRSTARRS</sequence>
<dbReference type="SMART" id="SM00044">
    <property type="entry name" value="CYCc"/>
    <property type="match status" value="1"/>
</dbReference>
<feature type="region of interest" description="Disordered" evidence="2">
    <location>
        <begin position="373"/>
        <end position="428"/>
    </location>
</feature>
<dbReference type="CDD" id="cd07302">
    <property type="entry name" value="CHD"/>
    <property type="match status" value="1"/>
</dbReference>
<proteinExistence type="inferred from homology"/>
<dbReference type="InterPro" id="IPR001054">
    <property type="entry name" value="A/G_cyclase"/>
</dbReference>
<evidence type="ECO:0000259" key="3">
    <source>
        <dbReference type="PROSITE" id="PS50125"/>
    </source>
</evidence>
<dbReference type="Proteomes" id="UP000318509">
    <property type="component" value="Unassembled WGS sequence"/>
</dbReference>
<evidence type="ECO:0000256" key="2">
    <source>
        <dbReference type="SAM" id="MobiDB-lite"/>
    </source>
</evidence>
<accession>A0A537K3L3</accession>
<evidence type="ECO:0000256" key="1">
    <source>
        <dbReference type="ARBA" id="ARBA00005381"/>
    </source>
</evidence>
<dbReference type="GO" id="GO:0035556">
    <property type="term" value="P:intracellular signal transduction"/>
    <property type="evidence" value="ECO:0007669"/>
    <property type="project" value="InterPro"/>
</dbReference>
<dbReference type="Gene3D" id="3.30.70.1230">
    <property type="entry name" value="Nucleotide cyclase"/>
    <property type="match status" value="1"/>
</dbReference>
<dbReference type="EMBL" id="VBAK01000113">
    <property type="protein sequence ID" value="TMI90373.1"/>
    <property type="molecule type" value="Genomic_DNA"/>
</dbReference>
<dbReference type="GO" id="GO:0009190">
    <property type="term" value="P:cyclic nucleotide biosynthetic process"/>
    <property type="evidence" value="ECO:0007669"/>
    <property type="project" value="InterPro"/>
</dbReference>
<reference evidence="4 5" key="1">
    <citation type="journal article" date="2019" name="Nat. Microbiol.">
        <title>Mediterranean grassland soil C-N compound turnover is dependent on rainfall and depth, and is mediated by genomically divergent microorganisms.</title>
        <authorList>
            <person name="Diamond S."/>
            <person name="Andeer P.F."/>
            <person name="Li Z."/>
            <person name="Crits-Christoph A."/>
            <person name="Burstein D."/>
            <person name="Anantharaman K."/>
            <person name="Lane K.R."/>
            <person name="Thomas B.C."/>
            <person name="Pan C."/>
            <person name="Northen T.R."/>
            <person name="Banfield J.F."/>
        </authorList>
    </citation>
    <scope>NUCLEOTIDE SEQUENCE [LARGE SCALE GENOMIC DNA]</scope>
    <source>
        <strain evidence="4">NP_3</strain>
    </source>
</reference>
<dbReference type="Pfam" id="PF00211">
    <property type="entry name" value="Guanylate_cyc"/>
    <property type="match status" value="1"/>
</dbReference>
<organism evidence="4 5">
    <name type="scientific">Candidatus Segetimicrobium genomatis</name>
    <dbReference type="NCBI Taxonomy" id="2569760"/>
    <lineage>
        <taxon>Bacteria</taxon>
        <taxon>Bacillati</taxon>
        <taxon>Candidatus Sysuimicrobiota</taxon>
        <taxon>Candidatus Sysuimicrobiia</taxon>
        <taxon>Candidatus Sysuimicrobiales</taxon>
        <taxon>Candidatus Segetimicrobiaceae</taxon>
        <taxon>Candidatus Segetimicrobium</taxon>
    </lineage>
</organism>
<dbReference type="SUPFAM" id="SSF55073">
    <property type="entry name" value="Nucleotide cyclase"/>
    <property type="match status" value="1"/>
</dbReference>
<dbReference type="PANTHER" id="PTHR43081">
    <property type="entry name" value="ADENYLATE CYCLASE, TERMINAL-DIFFERENTIATION SPECIFIC-RELATED"/>
    <property type="match status" value="1"/>
</dbReference>
<gene>
    <name evidence="4" type="ORF">E6H00_07025</name>
</gene>
<evidence type="ECO:0000313" key="5">
    <source>
        <dbReference type="Proteomes" id="UP000318509"/>
    </source>
</evidence>
<dbReference type="AlphaFoldDB" id="A0A537K3L3"/>
<evidence type="ECO:0000313" key="4">
    <source>
        <dbReference type="EMBL" id="TMI90373.1"/>
    </source>
</evidence>
<feature type="compositionally biased region" description="Low complexity" evidence="2">
    <location>
        <begin position="392"/>
        <end position="409"/>
    </location>
</feature>
<dbReference type="PROSITE" id="PS50125">
    <property type="entry name" value="GUANYLATE_CYCLASE_2"/>
    <property type="match status" value="1"/>
</dbReference>
<feature type="compositionally biased region" description="Basic residues" evidence="2">
    <location>
        <begin position="415"/>
        <end position="428"/>
    </location>
</feature>
<protein>
    <submittedName>
        <fullName evidence="4">Adenylate/guanylate cyclase domain-containing protein</fullName>
    </submittedName>
</protein>
<name>A0A537K3L3_9BACT</name>
<comment type="similarity">
    <text evidence="1">Belongs to the adenylyl cyclase class-3 family.</text>
</comment>
<dbReference type="InterPro" id="IPR050697">
    <property type="entry name" value="Adenylyl/Guanylyl_Cyclase_3/4"/>
</dbReference>
<comment type="caution">
    <text evidence="4">The sequence shown here is derived from an EMBL/GenBank/DDBJ whole genome shotgun (WGS) entry which is preliminary data.</text>
</comment>